<evidence type="ECO:0000313" key="2">
    <source>
        <dbReference type="Proteomes" id="UP000267804"/>
    </source>
</evidence>
<name>A0A386WU48_9ACTN</name>
<dbReference type="AlphaFoldDB" id="A0A386WU48"/>
<evidence type="ECO:0000313" key="1">
    <source>
        <dbReference type="EMBL" id="AYF31108.1"/>
    </source>
</evidence>
<protein>
    <recommendedName>
        <fullName evidence="3">Phage tail protein</fullName>
    </recommendedName>
</protein>
<organism evidence="1 2">
    <name type="scientific">Micromonospora tulbaghiae</name>
    <dbReference type="NCBI Taxonomy" id="479978"/>
    <lineage>
        <taxon>Bacteria</taxon>
        <taxon>Bacillati</taxon>
        <taxon>Actinomycetota</taxon>
        <taxon>Actinomycetes</taxon>
        <taxon>Micromonosporales</taxon>
        <taxon>Micromonosporaceae</taxon>
        <taxon>Micromonospora</taxon>
    </lineage>
</organism>
<accession>A0A386WU48</accession>
<reference evidence="1 2" key="1">
    <citation type="submission" date="2017-10" db="EMBL/GenBank/DDBJ databases">
        <title>Integration of genomic and chemical information greatly accelerates assignment of the full stereostructure of myelolactone, a potent inhibitor of myeloma from a marine-derived Micromonospora.</title>
        <authorList>
            <person name="Kim M.C."/>
            <person name="Machado H."/>
            <person name="Jensen P.R."/>
            <person name="Fenical W."/>
        </authorList>
    </citation>
    <scope>NUCLEOTIDE SEQUENCE [LARGE SCALE GENOMIC DNA]</scope>
    <source>
        <strain evidence="1 2">CNY-010</strain>
    </source>
</reference>
<proteinExistence type="predicted"/>
<dbReference type="RefSeq" id="WP_120572716.1">
    <property type="nucleotide sequence ID" value="NZ_CP024087.1"/>
</dbReference>
<gene>
    <name evidence="1" type="ORF">CSH63_27445</name>
</gene>
<evidence type="ECO:0008006" key="3">
    <source>
        <dbReference type="Google" id="ProtNLM"/>
    </source>
</evidence>
<dbReference type="EMBL" id="CP024087">
    <property type="protein sequence ID" value="AYF31108.1"/>
    <property type="molecule type" value="Genomic_DNA"/>
</dbReference>
<dbReference type="KEGG" id="mtua:CSH63_27445"/>
<dbReference type="Proteomes" id="UP000267804">
    <property type="component" value="Chromosome"/>
</dbReference>
<dbReference type="InterPro" id="IPR058154">
    <property type="entry name" value="Bxb1_TTP-like"/>
</dbReference>
<dbReference type="Pfam" id="PF25681">
    <property type="entry name" value="Phage_TTP_17"/>
    <property type="match status" value="1"/>
</dbReference>
<sequence>MPARNKGQLALGPGLLRIGALGTPEPTDLITPWDPGFGEIGYTKEGSKITYELDTGAVEVAEEIDPVHIAINSRNLKVAFAMMQLTASNLKVALNGGTITTGSGIVVFEAHGPGEEQRIMLGFEASDGTERWVFREGLQTGNVELDRKKGSEAANIGNEFQLARPAPNIAPFKAILSAPKRA</sequence>